<dbReference type="AlphaFoldDB" id="A0A9P1G8X9"/>
<dbReference type="EMBL" id="CAMXCT020003446">
    <property type="protein sequence ID" value="CAL1157868.1"/>
    <property type="molecule type" value="Genomic_DNA"/>
</dbReference>
<reference evidence="2" key="1">
    <citation type="submission" date="2022-10" db="EMBL/GenBank/DDBJ databases">
        <authorList>
            <person name="Chen Y."/>
            <person name="Dougan E. K."/>
            <person name="Chan C."/>
            <person name="Rhodes N."/>
            <person name="Thang M."/>
        </authorList>
    </citation>
    <scope>NUCLEOTIDE SEQUENCE</scope>
</reference>
<dbReference type="EMBL" id="CAMXCT030003446">
    <property type="protein sequence ID" value="CAL4791805.1"/>
    <property type="molecule type" value="Genomic_DNA"/>
</dbReference>
<sequence length="427" mass="47186">MKQVCGSCSSCDERRKESRGADLDLVGVTLDDQGLRGTSAAIPKGRELKLSPGHFGMENCCGEAATLTVPAPPELWEVINEETFTEAFTSSPKAPRQEYMEPAPPGGELEKATLANPAAPTTLPHEMPWAKVEDLASGLGGHGGGPALGPPTYDKEHGCCLPGRRMNEYEILEQLWTSKWVAWCCCVGFGISRYSAPLGVDFNCLCVNTSCQTTSLREQHGSCCGTFTELCCCRCMCRWPCLTGDPRCVCCSLHLCGLVGSMAKELQKEEHLPIGQKQSRLCAIDESFSRATIPCWCCCWGTGFSFPRTCADTYIKCMQCEYTFSTRIPSMQAGLCLHMVNCWCCYSLGKCPPTGVTYNPICACCGYRCRDYINERIRRWRMRRRLNNHGGGITGDPLQWITREEWRGQVDGQIESWPHPVAVGTRT</sequence>
<evidence type="ECO:0000313" key="3">
    <source>
        <dbReference type="EMBL" id="CAL1157868.1"/>
    </source>
</evidence>
<reference evidence="3" key="2">
    <citation type="submission" date="2024-04" db="EMBL/GenBank/DDBJ databases">
        <authorList>
            <person name="Chen Y."/>
            <person name="Shah S."/>
            <person name="Dougan E. K."/>
            <person name="Thang M."/>
            <person name="Chan C."/>
        </authorList>
    </citation>
    <scope>NUCLEOTIDE SEQUENCE [LARGE SCALE GENOMIC DNA]</scope>
</reference>
<evidence type="ECO:0000313" key="4">
    <source>
        <dbReference type="Proteomes" id="UP001152797"/>
    </source>
</evidence>
<dbReference type="EMBL" id="CAMXCT010003446">
    <property type="protein sequence ID" value="CAI4004493.1"/>
    <property type="molecule type" value="Genomic_DNA"/>
</dbReference>
<evidence type="ECO:0000313" key="2">
    <source>
        <dbReference type="EMBL" id="CAI4004493.1"/>
    </source>
</evidence>
<organism evidence="2">
    <name type="scientific">Cladocopium goreaui</name>
    <dbReference type="NCBI Taxonomy" id="2562237"/>
    <lineage>
        <taxon>Eukaryota</taxon>
        <taxon>Sar</taxon>
        <taxon>Alveolata</taxon>
        <taxon>Dinophyceae</taxon>
        <taxon>Suessiales</taxon>
        <taxon>Symbiodiniaceae</taxon>
        <taxon>Cladocopium</taxon>
    </lineage>
</organism>
<gene>
    <name evidence="2" type="ORF">C1SCF055_LOCUS30277</name>
</gene>
<dbReference type="Proteomes" id="UP001152797">
    <property type="component" value="Unassembled WGS sequence"/>
</dbReference>
<proteinExistence type="predicted"/>
<dbReference type="OrthoDB" id="445011at2759"/>
<evidence type="ECO:0000256" key="1">
    <source>
        <dbReference type="SAM" id="MobiDB-lite"/>
    </source>
</evidence>
<keyword evidence="4" id="KW-1185">Reference proteome</keyword>
<name>A0A9P1G8X9_9DINO</name>
<protein>
    <submittedName>
        <fullName evidence="2">Uncharacterized protein</fullName>
    </submittedName>
</protein>
<feature type="region of interest" description="Disordered" evidence="1">
    <location>
        <begin position="87"/>
        <end position="108"/>
    </location>
</feature>
<accession>A0A9P1G8X9</accession>
<comment type="caution">
    <text evidence="2">The sequence shown here is derived from an EMBL/GenBank/DDBJ whole genome shotgun (WGS) entry which is preliminary data.</text>
</comment>